<dbReference type="EMBL" id="VSSQ01040250">
    <property type="protein sequence ID" value="MPM93446.1"/>
    <property type="molecule type" value="Genomic_DNA"/>
</dbReference>
<organism evidence="2">
    <name type="scientific">bioreactor metagenome</name>
    <dbReference type="NCBI Taxonomy" id="1076179"/>
    <lineage>
        <taxon>unclassified sequences</taxon>
        <taxon>metagenomes</taxon>
        <taxon>ecological metagenomes</taxon>
    </lineage>
</organism>
<accession>A0A645DVT8</accession>
<feature type="region of interest" description="Disordered" evidence="1">
    <location>
        <begin position="175"/>
        <end position="218"/>
    </location>
</feature>
<name>A0A645DVT8_9ZZZZ</name>
<proteinExistence type="predicted"/>
<dbReference type="AlphaFoldDB" id="A0A645DVT8"/>
<evidence type="ECO:0000256" key="1">
    <source>
        <dbReference type="SAM" id="MobiDB-lite"/>
    </source>
</evidence>
<feature type="compositionally biased region" description="Basic residues" evidence="1">
    <location>
        <begin position="186"/>
        <end position="196"/>
    </location>
</feature>
<evidence type="ECO:0000313" key="2">
    <source>
        <dbReference type="EMBL" id="MPM93446.1"/>
    </source>
</evidence>
<gene>
    <name evidence="2" type="ORF">SDC9_140583</name>
</gene>
<reference evidence="2" key="1">
    <citation type="submission" date="2019-08" db="EMBL/GenBank/DDBJ databases">
        <authorList>
            <person name="Kucharzyk K."/>
            <person name="Murdoch R.W."/>
            <person name="Higgins S."/>
            <person name="Loffler F."/>
        </authorList>
    </citation>
    <scope>NUCLEOTIDE SEQUENCE</scope>
</reference>
<protein>
    <submittedName>
        <fullName evidence="2">Uncharacterized protein</fullName>
    </submittedName>
</protein>
<comment type="caution">
    <text evidence="2">The sequence shown here is derived from an EMBL/GenBank/DDBJ whole genome shotgun (WGS) entry which is preliminary data.</text>
</comment>
<sequence>MAFRRLRHPFPQSRVVPFIRKQHRPHPKAVHQVRHAGNVVIIVMAQHQIVKPLAAHAEKLVRGVPARALPASHGAAVHHGELPAGGHGGAASLPHIHRHNVQRAPGIKEPAKFHRHRQGQCRQHRRHSIFAAGLGLPQVRRAKQEVEVYQPVFQKRVRVIQRVVRDFCKNLHHRQHIGDQRPWNQRQKRGGRHPHKRQQDGNQPRPEDQAHGPQAQEV</sequence>